<evidence type="ECO:0000256" key="1">
    <source>
        <dbReference type="ARBA" id="ARBA00006987"/>
    </source>
</evidence>
<dbReference type="InterPro" id="IPR042100">
    <property type="entry name" value="Bug_dom1"/>
</dbReference>
<dbReference type="EMBL" id="JAJAQI010000018">
    <property type="protein sequence ID" value="MCB4822677.1"/>
    <property type="molecule type" value="Genomic_DNA"/>
</dbReference>
<protein>
    <submittedName>
        <fullName evidence="2">Tripartite tricarboxylate transporter substrate binding protein</fullName>
    </submittedName>
</protein>
<dbReference type="AlphaFoldDB" id="A0A9X1IE08"/>
<evidence type="ECO:0000313" key="2">
    <source>
        <dbReference type="EMBL" id="MCB4822677.1"/>
    </source>
</evidence>
<dbReference type="Gene3D" id="3.40.190.150">
    <property type="entry name" value="Bordetella uptake gene, domain 1"/>
    <property type="match status" value="1"/>
</dbReference>
<name>A0A9X1IE08_9PROT</name>
<dbReference type="RefSeq" id="WP_226608728.1">
    <property type="nucleotide sequence ID" value="NZ_JAJAQI010000018.1"/>
</dbReference>
<dbReference type="PANTHER" id="PTHR42928:SF5">
    <property type="entry name" value="BLR1237 PROTEIN"/>
    <property type="match status" value="1"/>
</dbReference>
<dbReference type="PIRSF" id="PIRSF017082">
    <property type="entry name" value="YflP"/>
    <property type="match status" value="1"/>
</dbReference>
<dbReference type="Pfam" id="PF03401">
    <property type="entry name" value="TctC"/>
    <property type="match status" value="1"/>
</dbReference>
<dbReference type="Proteomes" id="UP001139311">
    <property type="component" value="Unassembled WGS sequence"/>
</dbReference>
<evidence type="ECO:0000313" key="3">
    <source>
        <dbReference type="Proteomes" id="UP001139311"/>
    </source>
</evidence>
<keyword evidence="3" id="KW-1185">Reference proteome</keyword>
<sequence length="312" mass="33049">MGLATPHLAGAQEATWPDRPLRLIVPWPPGGSTDIIARAFQPQLQAVLERPVVVENHPGAAGATGAQAAARAAPDGSTWLLAFDTEATNQTSMRLPYRTLEAFAPVTLVATGPLALVAHQFAPYTTYAEVVRAARRDPGALRYATSGTGGLAHVAATLLQQAGGYRMTHVPYPGGGPAAQDAVAGRVPLLMSNVVAVREHIRSGALRPLGVSTREETRHLPGVRSFAQQGAGGFEALTWWALLGVSGTPEPLLRRMGEAMARVLGEPGVKDRIEERGADVVASSAEECAAFLESEITRWGRVIRDNHIRAES</sequence>
<dbReference type="PANTHER" id="PTHR42928">
    <property type="entry name" value="TRICARBOXYLATE-BINDING PROTEIN"/>
    <property type="match status" value="1"/>
</dbReference>
<reference evidence="2" key="1">
    <citation type="submission" date="2021-10" db="EMBL/GenBank/DDBJ databases">
        <title>Roseicella aerolatum sp. nov., isolated from aerosols of e-waste dismantling site.</title>
        <authorList>
            <person name="Qin T."/>
        </authorList>
    </citation>
    <scope>NUCLEOTIDE SEQUENCE</scope>
    <source>
        <strain evidence="2">GB24</strain>
    </source>
</reference>
<comment type="caution">
    <text evidence="2">The sequence shown here is derived from an EMBL/GenBank/DDBJ whole genome shotgun (WGS) entry which is preliminary data.</text>
</comment>
<gene>
    <name evidence="2" type="ORF">LHA35_13125</name>
</gene>
<dbReference type="Gene3D" id="3.40.190.10">
    <property type="entry name" value="Periplasmic binding protein-like II"/>
    <property type="match status" value="1"/>
</dbReference>
<proteinExistence type="inferred from homology"/>
<comment type="similarity">
    <text evidence="1">Belongs to the UPF0065 (bug) family.</text>
</comment>
<accession>A0A9X1IE08</accession>
<organism evidence="2 3">
    <name type="scientific">Roseicella aerolata</name>
    <dbReference type="NCBI Taxonomy" id="2883479"/>
    <lineage>
        <taxon>Bacteria</taxon>
        <taxon>Pseudomonadati</taxon>
        <taxon>Pseudomonadota</taxon>
        <taxon>Alphaproteobacteria</taxon>
        <taxon>Acetobacterales</taxon>
        <taxon>Roseomonadaceae</taxon>
        <taxon>Roseicella</taxon>
    </lineage>
</organism>
<dbReference type="InterPro" id="IPR005064">
    <property type="entry name" value="BUG"/>
</dbReference>